<accession>A0A0W0VY48</accession>
<proteinExistence type="predicted"/>
<dbReference type="RefSeq" id="WP_028373649.1">
    <property type="nucleotide sequence ID" value="NZ_CAAAJD010000021.1"/>
</dbReference>
<dbReference type="PATRIC" id="fig|45067.4.peg.316"/>
<name>A0A0W0VY48_9GAMM</name>
<protein>
    <submittedName>
        <fullName evidence="1">Uncharacterized protein</fullName>
    </submittedName>
</protein>
<dbReference type="EMBL" id="LNYI01000007">
    <property type="protein sequence ID" value="KTD24945.1"/>
    <property type="molecule type" value="Genomic_DNA"/>
</dbReference>
<evidence type="ECO:0000313" key="2">
    <source>
        <dbReference type="Proteomes" id="UP000054869"/>
    </source>
</evidence>
<evidence type="ECO:0000313" key="1">
    <source>
        <dbReference type="EMBL" id="KTD24945.1"/>
    </source>
</evidence>
<gene>
    <name evidence="1" type="ORF">Llan_0299</name>
</gene>
<comment type="caution">
    <text evidence="1">The sequence shown here is derived from an EMBL/GenBank/DDBJ whole genome shotgun (WGS) entry which is preliminary data.</text>
</comment>
<sequence>MRYAVTYCAMDHEFNGNFFWHSCLLLSQWDESGKIEVIDNWGFYGVPSTVRNTWLSKLKIRLGLDVDLKGNHGMLRHEELRFLDVGYGLHGVTFEIAKENFDLLQHKCKTMVDEQKQAIKEVVESQGLTGKPTEKTRLYEHEDLSPIIYALEKLKAKQTGREPRLKPFELHLTFSLWGPALNQSYTCKSQVIALLDKVLSPAQIARLTENGKHPTVPRYSGPMERIYLHSSGPLREHKRSSGDTVYYRDLQDEGVKLHWTIPPQEIETLSGETIELLQVSEEYRDEAKKVIARLQKLEWLFINAEFPRKYQLYRKNLITRIREHYEAFAQLEPKKSTKTTTGWMGFALSLLSLPRDKDEQMLLEKIARAKSLCNSLYMAIADGWKIYEDWPIETESEETEKSNPLEAIAAYLTTDDKKRLCAIVSRTYTEPSLEEEFEEIAENNFIEQTTMITM</sequence>
<dbReference type="eggNOG" id="ENOG5032J1Y">
    <property type="taxonomic scope" value="Bacteria"/>
</dbReference>
<dbReference type="OrthoDB" id="5653303at2"/>
<dbReference type="AlphaFoldDB" id="A0A0W0VY48"/>
<dbReference type="Proteomes" id="UP000054869">
    <property type="component" value="Unassembled WGS sequence"/>
</dbReference>
<keyword evidence="2" id="KW-1185">Reference proteome</keyword>
<reference evidence="1 2" key="1">
    <citation type="submission" date="2015-11" db="EMBL/GenBank/DDBJ databases">
        <title>Genomic analysis of 38 Legionella species identifies large and diverse effector repertoires.</title>
        <authorList>
            <person name="Burstein D."/>
            <person name="Amaro F."/>
            <person name="Zusman T."/>
            <person name="Lifshitz Z."/>
            <person name="Cohen O."/>
            <person name="Gilbert J.A."/>
            <person name="Pupko T."/>
            <person name="Shuman H.A."/>
            <person name="Segal G."/>
        </authorList>
    </citation>
    <scope>NUCLEOTIDE SEQUENCE [LARGE SCALE GENOMIC DNA]</scope>
    <source>
        <strain evidence="1 2">ATCC 49751</strain>
    </source>
</reference>
<organism evidence="1 2">
    <name type="scientific">Legionella lansingensis</name>
    <dbReference type="NCBI Taxonomy" id="45067"/>
    <lineage>
        <taxon>Bacteria</taxon>
        <taxon>Pseudomonadati</taxon>
        <taxon>Pseudomonadota</taxon>
        <taxon>Gammaproteobacteria</taxon>
        <taxon>Legionellales</taxon>
        <taxon>Legionellaceae</taxon>
        <taxon>Legionella</taxon>
    </lineage>
</organism>